<organism evidence="2 3">
    <name type="scientific">Hyaloscypha variabilis (strain UAMH 11265 / GT02V1 / F)</name>
    <name type="common">Meliniomyces variabilis</name>
    <dbReference type="NCBI Taxonomy" id="1149755"/>
    <lineage>
        <taxon>Eukaryota</taxon>
        <taxon>Fungi</taxon>
        <taxon>Dikarya</taxon>
        <taxon>Ascomycota</taxon>
        <taxon>Pezizomycotina</taxon>
        <taxon>Leotiomycetes</taxon>
        <taxon>Helotiales</taxon>
        <taxon>Hyaloscyphaceae</taxon>
        <taxon>Hyaloscypha</taxon>
        <taxon>Hyaloscypha variabilis</taxon>
    </lineage>
</organism>
<dbReference type="PANTHER" id="PTHR21535">
    <property type="entry name" value="MAGNESIUM AND COBALT TRANSPORT PROTEIN/MITOCHONDRIAL IMPORT INNER MEMBRANE TRANSLOCASE SUBUNIT TIM8"/>
    <property type="match status" value="1"/>
</dbReference>
<evidence type="ECO:0000256" key="1">
    <source>
        <dbReference type="SAM" id="Phobius"/>
    </source>
</evidence>
<reference evidence="2 3" key="1">
    <citation type="submission" date="2016-04" db="EMBL/GenBank/DDBJ databases">
        <title>A degradative enzymes factory behind the ericoid mycorrhizal symbiosis.</title>
        <authorList>
            <consortium name="DOE Joint Genome Institute"/>
            <person name="Martino E."/>
            <person name="Morin E."/>
            <person name="Grelet G."/>
            <person name="Kuo A."/>
            <person name="Kohler A."/>
            <person name="Daghino S."/>
            <person name="Barry K."/>
            <person name="Choi C."/>
            <person name="Cichocki N."/>
            <person name="Clum A."/>
            <person name="Copeland A."/>
            <person name="Hainaut M."/>
            <person name="Haridas S."/>
            <person name="Labutti K."/>
            <person name="Lindquist E."/>
            <person name="Lipzen A."/>
            <person name="Khouja H.-R."/>
            <person name="Murat C."/>
            <person name="Ohm R."/>
            <person name="Olson A."/>
            <person name="Spatafora J."/>
            <person name="Veneault-Fourrey C."/>
            <person name="Henrissat B."/>
            <person name="Grigoriev I."/>
            <person name="Martin F."/>
            <person name="Perotto S."/>
        </authorList>
    </citation>
    <scope>NUCLEOTIDE SEQUENCE [LARGE SCALE GENOMIC DNA]</scope>
    <source>
        <strain evidence="2 3">F</strain>
    </source>
</reference>
<keyword evidence="1" id="KW-0812">Transmembrane</keyword>
<feature type="transmembrane region" description="Helical" evidence="1">
    <location>
        <begin position="419"/>
        <end position="438"/>
    </location>
</feature>
<keyword evidence="1" id="KW-0472">Membrane</keyword>
<dbReference type="Proteomes" id="UP000235786">
    <property type="component" value="Unassembled WGS sequence"/>
</dbReference>
<feature type="transmembrane region" description="Helical" evidence="1">
    <location>
        <begin position="381"/>
        <end position="403"/>
    </location>
</feature>
<protein>
    <recommendedName>
        <fullName evidence="4">Cora-domain-containing protein</fullName>
    </recommendedName>
</protein>
<dbReference type="PANTHER" id="PTHR21535:SF94">
    <property type="entry name" value="CORA FAMILY METAL ION TRANSPORTER (EUROFUNG)"/>
    <property type="match status" value="1"/>
</dbReference>
<dbReference type="GO" id="GO:0005886">
    <property type="term" value="C:plasma membrane"/>
    <property type="evidence" value="ECO:0007669"/>
    <property type="project" value="TreeGrafter"/>
</dbReference>
<dbReference type="InterPro" id="IPR045861">
    <property type="entry name" value="CorA_cytoplasmic_dom"/>
</dbReference>
<keyword evidence="3" id="KW-1185">Reference proteome</keyword>
<dbReference type="Gene3D" id="3.30.460.20">
    <property type="entry name" value="CorA soluble domain-like"/>
    <property type="match status" value="1"/>
</dbReference>
<dbReference type="CDD" id="cd12829">
    <property type="entry name" value="Alr1p-like"/>
    <property type="match status" value="1"/>
</dbReference>
<dbReference type="GO" id="GO:0010961">
    <property type="term" value="P:intracellular magnesium ion homeostasis"/>
    <property type="evidence" value="ECO:0007669"/>
    <property type="project" value="TreeGrafter"/>
</dbReference>
<evidence type="ECO:0000313" key="2">
    <source>
        <dbReference type="EMBL" id="PMD35545.1"/>
    </source>
</evidence>
<dbReference type="InterPro" id="IPR002523">
    <property type="entry name" value="MgTranspt_CorA/ZnTranspt_ZntB"/>
</dbReference>
<dbReference type="SUPFAM" id="SSF143865">
    <property type="entry name" value="CorA soluble domain-like"/>
    <property type="match status" value="1"/>
</dbReference>
<dbReference type="InterPro" id="IPR044089">
    <property type="entry name" value="Alr1-like"/>
</dbReference>
<keyword evidence="1" id="KW-1133">Transmembrane helix</keyword>
<name>A0A2J6RAL6_HYAVF</name>
<dbReference type="OrthoDB" id="29879at2759"/>
<dbReference type="AlphaFoldDB" id="A0A2J6RAL6"/>
<proteinExistence type="predicted"/>
<dbReference type="Pfam" id="PF01544">
    <property type="entry name" value="CorA"/>
    <property type="match status" value="1"/>
</dbReference>
<dbReference type="GO" id="GO:0015095">
    <property type="term" value="F:magnesium ion transmembrane transporter activity"/>
    <property type="evidence" value="ECO:0007669"/>
    <property type="project" value="InterPro"/>
</dbReference>
<dbReference type="EMBL" id="KZ613952">
    <property type="protein sequence ID" value="PMD35545.1"/>
    <property type="molecule type" value="Genomic_DNA"/>
</dbReference>
<sequence>MASIKFAIELYGEPGTIEVPTEEPLKHEGDQRNKRFSIDFEALAQVLATEQRDDRNEPKSEVDVLGYNEIRKKDCYAFSTTSVNHSNAQRVILYSPSFSSTSHASCFSELGIRSEDLPSIFSEDSEHLWWMDVQNPSEKEIRLLCSAFRIHPLTVEDILNREIQEKIEDFTHYYFASFRSYRLDENIPDRIYVPYTIYMVILRTGTLSFCFDDSEHAVHVLNRIELLKDHVVINSDWIFYAFVDDIVDSFNPSINQIEKKVNRIEDSVYTTRGEDKQAFIHFIEEVRKNISALLRLLGGKNNVLLRFEKHHCRGEHEEEPTDAETHPGHDLRLYINDVKDHVTTMLGNLHQFESLLARSQNNYMAGLSIDRMQGSRRVNKFLNIMAVISMILSLMNIICALFSTNNNANAPLYNNNTPAWYYIIGGEFVLSLALFWLARRLKWC</sequence>
<gene>
    <name evidence="2" type="ORF">L207DRAFT_533655</name>
</gene>
<accession>A0A2J6RAL6</accession>
<evidence type="ECO:0008006" key="4">
    <source>
        <dbReference type="Google" id="ProtNLM"/>
    </source>
</evidence>
<evidence type="ECO:0000313" key="3">
    <source>
        <dbReference type="Proteomes" id="UP000235786"/>
    </source>
</evidence>
<dbReference type="Gene3D" id="1.20.58.340">
    <property type="entry name" value="Magnesium transport protein CorA, transmembrane region"/>
    <property type="match status" value="1"/>
</dbReference>